<dbReference type="PANTHER" id="PTHR42978">
    <property type="entry name" value="QUORUM-QUENCHING LACTONASE YTNP-RELATED-RELATED"/>
    <property type="match status" value="1"/>
</dbReference>
<dbReference type="OrthoDB" id="333278at2"/>
<keyword evidence="3" id="KW-0378">Hydrolase</keyword>
<dbReference type="GO" id="GO:0046872">
    <property type="term" value="F:metal ion binding"/>
    <property type="evidence" value="ECO:0007669"/>
    <property type="project" value="UniProtKB-KW"/>
</dbReference>
<dbReference type="Pfam" id="PF00753">
    <property type="entry name" value="Lactamase_B"/>
    <property type="match status" value="1"/>
</dbReference>
<organism evidence="6 7">
    <name type="scientific">Gracilibacillus orientalis</name>
    <dbReference type="NCBI Taxonomy" id="334253"/>
    <lineage>
        <taxon>Bacteria</taxon>
        <taxon>Bacillati</taxon>
        <taxon>Bacillota</taxon>
        <taxon>Bacilli</taxon>
        <taxon>Bacillales</taxon>
        <taxon>Bacillaceae</taxon>
        <taxon>Gracilibacillus</taxon>
    </lineage>
</organism>
<gene>
    <name evidence="6" type="ORF">SAMN04487943_10889</name>
</gene>
<evidence type="ECO:0000256" key="1">
    <source>
        <dbReference type="ARBA" id="ARBA00007749"/>
    </source>
</evidence>
<accession>A0A1I4NB89</accession>
<dbReference type="AlphaFoldDB" id="A0A1I4NB89"/>
<dbReference type="Gene3D" id="3.60.15.10">
    <property type="entry name" value="Ribonuclease Z/Hydroxyacylglutathione hydrolase-like"/>
    <property type="match status" value="1"/>
</dbReference>
<dbReference type="PANTHER" id="PTHR42978:SF6">
    <property type="entry name" value="QUORUM-QUENCHING LACTONASE YTNP-RELATED"/>
    <property type="match status" value="1"/>
</dbReference>
<keyword evidence="7" id="KW-1185">Reference proteome</keyword>
<evidence type="ECO:0000256" key="2">
    <source>
        <dbReference type="ARBA" id="ARBA00022723"/>
    </source>
</evidence>
<dbReference type="RefSeq" id="WP_091484433.1">
    <property type="nucleotide sequence ID" value="NZ_FOTR01000008.1"/>
</dbReference>
<dbReference type="SMART" id="SM00849">
    <property type="entry name" value="Lactamase_B"/>
    <property type="match status" value="1"/>
</dbReference>
<evidence type="ECO:0000313" key="6">
    <source>
        <dbReference type="EMBL" id="SFM12761.1"/>
    </source>
</evidence>
<proteinExistence type="inferred from homology"/>
<comment type="similarity">
    <text evidence="1">Belongs to the metallo-beta-lactamase superfamily.</text>
</comment>
<evidence type="ECO:0000259" key="5">
    <source>
        <dbReference type="SMART" id="SM00849"/>
    </source>
</evidence>
<dbReference type="Proteomes" id="UP000198565">
    <property type="component" value="Unassembled WGS sequence"/>
</dbReference>
<dbReference type="SUPFAM" id="SSF56281">
    <property type="entry name" value="Metallo-hydrolase/oxidoreductase"/>
    <property type="match status" value="1"/>
</dbReference>
<evidence type="ECO:0000256" key="3">
    <source>
        <dbReference type="ARBA" id="ARBA00022801"/>
    </source>
</evidence>
<keyword evidence="4" id="KW-0862">Zinc</keyword>
<reference evidence="7" key="1">
    <citation type="submission" date="2016-10" db="EMBL/GenBank/DDBJ databases">
        <authorList>
            <person name="Varghese N."/>
            <person name="Submissions S."/>
        </authorList>
    </citation>
    <scope>NUCLEOTIDE SEQUENCE [LARGE SCALE GENOMIC DNA]</scope>
    <source>
        <strain evidence="7">CGMCC 1.4250</strain>
    </source>
</reference>
<dbReference type="STRING" id="334253.SAMN04487943_10889"/>
<dbReference type="EMBL" id="FOTR01000008">
    <property type="protein sequence ID" value="SFM12761.1"/>
    <property type="molecule type" value="Genomic_DNA"/>
</dbReference>
<evidence type="ECO:0000256" key="4">
    <source>
        <dbReference type="ARBA" id="ARBA00022833"/>
    </source>
</evidence>
<dbReference type="InterPro" id="IPR036866">
    <property type="entry name" value="RibonucZ/Hydroxyglut_hydro"/>
</dbReference>
<keyword evidence="2" id="KW-0479">Metal-binding</keyword>
<dbReference type="InterPro" id="IPR001279">
    <property type="entry name" value="Metallo-B-lactamas"/>
</dbReference>
<dbReference type="InterPro" id="IPR051013">
    <property type="entry name" value="MBL_superfamily_lactonases"/>
</dbReference>
<sequence>MSKLYTFQLGTLKLMSISDGAFPVSKEFFFANTPEDIIQDIPPNFDAPLNFLHIDTGDKQILVDVGFGKTLSTAGQLLNHIKTQGIYPEDIDTIIITHAHMDHIGGLSNNGKPVFPNAEYIMRKEEWDFWENHPQSNECRKLKDVEDRITLITSDVEIFPGIYLIHAPGHTVGHLCLYIHSEGTSLLVASDILNDPRTLQYLPSHIRAEVSPRQGLETRRKFLQDTVDRKALVFACHYPFPGLGYVREESGRWEWIPIVLQND</sequence>
<name>A0A1I4NB89_9BACI</name>
<dbReference type="GO" id="GO:0016787">
    <property type="term" value="F:hydrolase activity"/>
    <property type="evidence" value="ECO:0007669"/>
    <property type="project" value="UniProtKB-KW"/>
</dbReference>
<dbReference type="CDD" id="cd07720">
    <property type="entry name" value="OPHC2-like_MBL-fold"/>
    <property type="match status" value="1"/>
</dbReference>
<feature type="domain" description="Metallo-beta-lactamase" evidence="5">
    <location>
        <begin position="48"/>
        <end position="237"/>
    </location>
</feature>
<protein>
    <submittedName>
        <fullName evidence="6">Glyoxylase, beta-lactamase superfamily II</fullName>
    </submittedName>
</protein>
<evidence type="ECO:0000313" key="7">
    <source>
        <dbReference type="Proteomes" id="UP000198565"/>
    </source>
</evidence>